<comment type="caution">
    <text evidence="1">The sequence shown here is derived from an EMBL/GenBank/DDBJ whole genome shotgun (WGS) entry which is preliminary data.</text>
</comment>
<dbReference type="EMBL" id="CM056818">
    <property type="protein sequence ID" value="KAJ8621674.1"/>
    <property type="molecule type" value="Genomic_DNA"/>
</dbReference>
<reference evidence="1 2" key="1">
    <citation type="journal article" date="2022" name="Hortic Res">
        <title>A haplotype resolved chromosomal level avocado genome allows analysis of novel avocado genes.</title>
        <authorList>
            <person name="Nath O."/>
            <person name="Fletcher S.J."/>
            <person name="Hayward A."/>
            <person name="Shaw L.M."/>
            <person name="Masouleh A.K."/>
            <person name="Furtado A."/>
            <person name="Henry R.J."/>
            <person name="Mitter N."/>
        </authorList>
    </citation>
    <scope>NUCLEOTIDE SEQUENCE [LARGE SCALE GENOMIC DNA]</scope>
    <source>
        <strain evidence="2">cv. Hass</strain>
    </source>
</reference>
<organism evidence="1 2">
    <name type="scientific">Persea americana</name>
    <name type="common">Avocado</name>
    <dbReference type="NCBI Taxonomy" id="3435"/>
    <lineage>
        <taxon>Eukaryota</taxon>
        <taxon>Viridiplantae</taxon>
        <taxon>Streptophyta</taxon>
        <taxon>Embryophyta</taxon>
        <taxon>Tracheophyta</taxon>
        <taxon>Spermatophyta</taxon>
        <taxon>Magnoliopsida</taxon>
        <taxon>Magnoliidae</taxon>
        <taxon>Laurales</taxon>
        <taxon>Lauraceae</taxon>
        <taxon>Persea</taxon>
    </lineage>
</organism>
<dbReference type="Proteomes" id="UP001234297">
    <property type="component" value="Chromosome 10"/>
</dbReference>
<gene>
    <name evidence="1" type="ORF">MRB53_030203</name>
</gene>
<evidence type="ECO:0000313" key="2">
    <source>
        <dbReference type="Proteomes" id="UP001234297"/>
    </source>
</evidence>
<evidence type="ECO:0000313" key="1">
    <source>
        <dbReference type="EMBL" id="KAJ8621674.1"/>
    </source>
</evidence>
<sequence>MTDDMKLTIEKFNGTNFAYWKMQIEDLLYQKNFYLPLGGKAQKPTTMSDAEWEVLDRKALGTVRLSLSKSVTFNISKEKTTKDVMDALSRMYEKPSASNKVFLMRKLFNMKMVEGGIVAEHLNEFNTVVGQLSSVNVQFEDEIWALLVLSSLPDSWNGMVTSLSNSSGSNKLKFDDVMSAILDEEIRRKPSGESSGSELNVGNRGRSSEREQSHGRSKITEAPPKKNKQKNGNKDNEDSANVAGDAVQDALILAFDYKSESWVIDSGASFHATAHKEYLKNYIQGDFGKVYLGDDEPCDIIGKGDVQIKLPNGSIWQLNDVRHVPSLKRNLISVGQLASSGHVTVFADDFWKVTKGSMVVARGKKEGTLYLTNSSTSSIAVADKGIDSNTWHYRLGHMSEKGMKILHSKGKLEGLKSLDLEFCEDCVFGKQKKVTFSKVGRPPKSERLELVHTDVWGQTQVPSLGGSSYFVTFIDDATRKLWVYPMKHKSNVFDVFKKWKALVENETGLKLKCLRSDNGGEYCSKEFEEYCAKNGIKREKTIPNTPQQNGVAERMTGQLLSVPEV</sequence>
<proteinExistence type="predicted"/>
<keyword evidence="2" id="KW-1185">Reference proteome</keyword>
<accession>A0ACC2KL18</accession>
<name>A0ACC2KL18_PERAE</name>
<protein>
    <submittedName>
        <fullName evidence="1">Uncharacterized protein</fullName>
    </submittedName>
</protein>